<dbReference type="InterPro" id="IPR005471">
    <property type="entry name" value="Tscrpt_reg_IclR_N"/>
</dbReference>
<dbReference type="AlphaFoldDB" id="A0A6M6JUP2"/>
<dbReference type="Pfam" id="PF01614">
    <property type="entry name" value="IclR_C"/>
    <property type="match status" value="1"/>
</dbReference>
<name>A0A6M6JUP2_9PSEU</name>
<dbReference type="Pfam" id="PF09339">
    <property type="entry name" value="HTH_IclR"/>
    <property type="match status" value="1"/>
</dbReference>
<dbReference type="KEGG" id="pbro:HOP40_28645"/>
<dbReference type="InterPro" id="IPR050707">
    <property type="entry name" value="HTH_MetabolicPath_Reg"/>
</dbReference>
<dbReference type="SUPFAM" id="SSF46785">
    <property type="entry name" value="Winged helix' DNA-binding domain"/>
    <property type="match status" value="1"/>
</dbReference>
<dbReference type="InterPro" id="IPR014757">
    <property type="entry name" value="Tscrpt_reg_IclR_C"/>
</dbReference>
<accession>A0A6M6JUP2</accession>
<feature type="domain" description="HTH iclR-type" evidence="4">
    <location>
        <begin position="1"/>
        <end position="56"/>
    </location>
</feature>
<sequence>MTVLRALEEGLGPMSLTQLAGASGMSASKAHRYLVSLGRVGLVAQSRSSGLYDMGPALRRLGMEALRRMDEVGLASEYLPGLRDRTGHAVNLAVWGDHGPVIVRWDYGSYALPITVRVGATLPLAGSSVGRVYLAHLPETLTGPVLRGEREAGVPNTASDAEIGRITAAVLRDGVALTTGGVIPGVTSVAAPVFAAGESLPLVVALALPARVATDEVLAAVTAELVETTAAMSAELGSSRPVARRSG</sequence>
<protein>
    <submittedName>
        <fullName evidence="6">IclR family transcriptional regulator</fullName>
    </submittedName>
</protein>
<keyword evidence="3" id="KW-0804">Transcription</keyword>
<keyword evidence="1" id="KW-0805">Transcription regulation</keyword>
<dbReference type="PANTHER" id="PTHR30136:SF8">
    <property type="entry name" value="TRANSCRIPTIONAL REGULATORY PROTEIN"/>
    <property type="match status" value="1"/>
</dbReference>
<dbReference type="Gene3D" id="1.10.10.10">
    <property type="entry name" value="Winged helix-like DNA-binding domain superfamily/Winged helix DNA-binding domain"/>
    <property type="match status" value="1"/>
</dbReference>
<dbReference type="PROSITE" id="PS51077">
    <property type="entry name" value="HTH_ICLR"/>
    <property type="match status" value="1"/>
</dbReference>
<dbReference type="GO" id="GO:0045892">
    <property type="term" value="P:negative regulation of DNA-templated transcription"/>
    <property type="evidence" value="ECO:0007669"/>
    <property type="project" value="TreeGrafter"/>
</dbReference>
<dbReference type="GO" id="GO:0003677">
    <property type="term" value="F:DNA binding"/>
    <property type="evidence" value="ECO:0007669"/>
    <property type="project" value="UniProtKB-KW"/>
</dbReference>
<gene>
    <name evidence="6" type="ORF">HOP40_28645</name>
</gene>
<evidence type="ECO:0000259" key="4">
    <source>
        <dbReference type="PROSITE" id="PS51077"/>
    </source>
</evidence>
<dbReference type="Gene3D" id="3.30.450.40">
    <property type="match status" value="1"/>
</dbReference>
<dbReference type="SUPFAM" id="SSF55781">
    <property type="entry name" value="GAF domain-like"/>
    <property type="match status" value="1"/>
</dbReference>
<keyword evidence="2" id="KW-0238">DNA-binding</keyword>
<evidence type="ECO:0000256" key="1">
    <source>
        <dbReference type="ARBA" id="ARBA00023015"/>
    </source>
</evidence>
<dbReference type="EMBL" id="CP053564">
    <property type="protein sequence ID" value="QJY50993.1"/>
    <property type="molecule type" value="Genomic_DNA"/>
</dbReference>
<dbReference type="InterPro" id="IPR029016">
    <property type="entry name" value="GAF-like_dom_sf"/>
</dbReference>
<dbReference type="PANTHER" id="PTHR30136">
    <property type="entry name" value="HELIX-TURN-HELIX TRANSCRIPTIONAL REGULATOR, ICLR FAMILY"/>
    <property type="match status" value="1"/>
</dbReference>
<dbReference type="PROSITE" id="PS51078">
    <property type="entry name" value="ICLR_ED"/>
    <property type="match status" value="1"/>
</dbReference>
<feature type="domain" description="IclR-ED" evidence="5">
    <location>
        <begin position="57"/>
        <end position="238"/>
    </location>
</feature>
<reference evidence="6 7" key="1">
    <citation type="submission" date="2020-05" db="EMBL/GenBank/DDBJ databases">
        <authorList>
            <person name="Mo P."/>
        </authorList>
    </citation>
    <scope>NUCLEOTIDE SEQUENCE [LARGE SCALE GENOMIC DNA]</scope>
    <source>
        <strain evidence="6 7">Gen01</strain>
    </source>
</reference>
<dbReference type="GO" id="GO:0003700">
    <property type="term" value="F:DNA-binding transcription factor activity"/>
    <property type="evidence" value="ECO:0007669"/>
    <property type="project" value="TreeGrafter"/>
</dbReference>
<evidence type="ECO:0000259" key="5">
    <source>
        <dbReference type="PROSITE" id="PS51078"/>
    </source>
</evidence>
<evidence type="ECO:0000313" key="6">
    <source>
        <dbReference type="EMBL" id="QJY50993.1"/>
    </source>
</evidence>
<evidence type="ECO:0000256" key="3">
    <source>
        <dbReference type="ARBA" id="ARBA00023163"/>
    </source>
</evidence>
<evidence type="ECO:0000313" key="7">
    <source>
        <dbReference type="Proteomes" id="UP000505377"/>
    </source>
</evidence>
<dbReference type="InterPro" id="IPR036388">
    <property type="entry name" value="WH-like_DNA-bd_sf"/>
</dbReference>
<dbReference type="Proteomes" id="UP000505377">
    <property type="component" value="Chromosome"/>
</dbReference>
<evidence type="ECO:0000256" key="2">
    <source>
        <dbReference type="ARBA" id="ARBA00023125"/>
    </source>
</evidence>
<proteinExistence type="predicted"/>
<dbReference type="SMART" id="SM00346">
    <property type="entry name" value="HTH_ICLR"/>
    <property type="match status" value="1"/>
</dbReference>
<dbReference type="InterPro" id="IPR036390">
    <property type="entry name" value="WH_DNA-bd_sf"/>
</dbReference>
<keyword evidence="7" id="KW-1185">Reference proteome</keyword>
<organism evidence="6 7">
    <name type="scientific">Pseudonocardia broussonetiae</name>
    <dbReference type="NCBI Taxonomy" id="2736640"/>
    <lineage>
        <taxon>Bacteria</taxon>
        <taxon>Bacillati</taxon>
        <taxon>Actinomycetota</taxon>
        <taxon>Actinomycetes</taxon>
        <taxon>Pseudonocardiales</taxon>
        <taxon>Pseudonocardiaceae</taxon>
        <taxon>Pseudonocardia</taxon>
    </lineage>
</organism>